<organism evidence="3 4">
    <name type="scientific">Gordonia mangrovi</name>
    <dbReference type="NCBI Taxonomy" id="2665643"/>
    <lineage>
        <taxon>Bacteria</taxon>
        <taxon>Bacillati</taxon>
        <taxon>Actinomycetota</taxon>
        <taxon>Actinomycetes</taxon>
        <taxon>Mycobacteriales</taxon>
        <taxon>Gordoniaceae</taxon>
        <taxon>Gordonia</taxon>
    </lineage>
</organism>
<dbReference type="InterPro" id="IPR001387">
    <property type="entry name" value="Cro/C1-type_HTH"/>
</dbReference>
<evidence type="ECO:0000313" key="4">
    <source>
        <dbReference type="Proteomes" id="UP000475545"/>
    </source>
</evidence>
<dbReference type="InterPro" id="IPR013096">
    <property type="entry name" value="Cupin_2"/>
</dbReference>
<dbReference type="Gene3D" id="2.60.120.10">
    <property type="entry name" value="Jelly Rolls"/>
    <property type="match status" value="1"/>
</dbReference>
<gene>
    <name evidence="3" type="ORF">GIY30_08075</name>
</gene>
<dbReference type="Pfam" id="PF07883">
    <property type="entry name" value="Cupin_2"/>
    <property type="match status" value="1"/>
</dbReference>
<feature type="domain" description="HTH cro/C1-type" evidence="2">
    <location>
        <begin position="17"/>
        <end position="71"/>
    </location>
</feature>
<dbReference type="GO" id="GO:0003700">
    <property type="term" value="F:DNA-binding transcription factor activity"/>
    <property type="evidence" value="ECO:0007669"/>
    <property type="project" value="TreeGrafter"/>
</dbReference>
<dbReference type="Pfam" id="PF01381">
    <property type="entry name" value="HTH_3"/>
    <property type="match status" value="1"/>
</dbReference>
<dbReference type="EMBL" id="WMBR01000002">
    <property type="protein sequence ID" value="MXP21309.1"/>
    <property type="molecule type" value="Genomic_DNA"/>
</dbReference>
<name>A0A6L7GMZ9_9ACTN</name>
<evidence type="ECO:0000313" key="3">
    <source>
        <dbReference type="EMBL" id="MXP21309.1"/>
    </source>
</evidence>
<dbReference type="CDD" id="cd00093">
    <property type="entry name" value="HTH_XRE"/>
    <property type="match status" value="1"/>
</dbReference>
<dbReference type="Proteomes" id="UP000475545">
    <property type="component" value="Unassembled WGS sequence"/>
</dbReference>
<proteinExistence type="predicted"/>
<protein>
    <submittedName>
        <fullName evidence="3">Helix-turn-helix domain-containing protein</fullName>
    </submittedName>
</protein>
<reference evidence="3 4" key="1">
    <citation type="submission" date="2019-11" db="EMBL/GenBank/DDBJ databases">
        <title>Gordonia sp. nov., a novel actinobacterium isolated from mangrove soil in Hainan.</title>
        <authorList>
            <person name="Huang X."/>
            <person name="Xie Y."/>
            <person name="Chu X."/>
            <person name="Xiao K."/>
        </authorList>
    </citation>
    <scope>NUCLEOTIDE SEQUENCE [LARGE SCALE GENOMIC DNA]</scope>
    <source>
        <strain evidence="3 4">HNM0687</strain>
    </source>
</reference>
<dbReference type="Gene3D" id="1.10.260.40">
    <property type="entry name" value="lambda repressor-like DNA-binding domains"/>
    <property type="match status" value="1"/>
</dbReference>
<sequence length="198" mass="21809">MALDEPDAAQVSLGAEIRRRRKEQGLTLANLAAQAGISHPFLSQLERGYARPSMTTLERIARALDTTQVSLMLTADPARARNTPTSAPEGAQVVRSDEGARLPQAGDKAGYARLLVSGDAAFFPQEQVLSRREYAEYFRHEQDEWVHVVSGEIEVDLGDGHYLELHKGDSLYYAGGIPHRWRLVGPDVAHLIRVQASP</sequence>
<dbReference type="GO" id="GO:0005829">
    <property type="term" value="C:cytosol"/>
    <property type="evidence" value="ECO:0007669"/>
    <property type="project" value="TreeGrafter"/>
</dbReference>
<dbReference type="CDD" id="cd02209">
    <property type="entry name" value="cupin_XRE_C"/>
    <property type="match status" value="1"/>
</dbReference>
<comment type="caution">
    <text evidence="3">The sequence shown here is derived from an EMBL/GenBank/DDBJ whole genome shotgun (WGS) entry which is preliminary data.</text>
</comment>
<dbReference type="InterPro" id="IPR010982">
    <property type="entry name" value="Lambda_DNA-bd_dom_sf"/>
</dbReference>
<dbReference type="PANTHER" id="PTHR46797">
    <property type="entry name" value="HTH-TYPE TRANSCRIPTIONAL REGULATOR"/>
    <property type="match status" value="1"/>
</dbReference>
<dbReference type="AlphaFoldDB" id="A0A6L7GMZ9"/>
<dbReference type="InterPro" id="IPR050807">
    <property type="entry name" value="TransReg_Diox_bact_type"/>
</dbReference>
<dbReference type="GO" id="GO:0003677">
    <property type="term" value="F:DNA binding"/>
    <property type="evidence" value="ECO:0007669"/>
    <property type="project" value="UniProtKB-KW"/>
</dbReference>
<dbReference type="InterPro" id="IPR011051">
    <property type="entry name" value="RmlC_Cupin_sf"/>
</dbReference>
<evidence type="ECO:0000256" key="1">
    <source>
        <dbReference type="ARBA" id="ARBA00023125"/>
    </source>
</evidence>
<keyword evidence="1" id="KW-0238">DNA-binding</keyword>
<dbReference type="PANTHER" id="PTHR46797:SF1">
    <property type="entry name" value="METHYLPHOSPHONATE SYNTHASE"/>
    <property type="match status" value="1"/>
</dbReference>
<evidence type="ECO:0000259" key="2">
    <source>
        <dbReference type="PROSITE" id="PS50943"/>
    </source>
</evidence>
<accession>A0A6L7GMZ9</accession>
<dbReference type="InterPro" id="IPR014710">
    <property type="entry name" value="RmlC-like_jellyroll"/>
</dbReference>
<dbReference type="SMART" id="SM00530">
    <property type="entry name" value="HTH_XRE"/>
    <property type="match status" value="1"/>
</dbReference>
<dbReference type="SUPFAM" id="SSF51182">
    <property type="entry name" value="RmlC-like cupins"/>
    <property type="match status" value="1"/>
</dbReference>
<dbReference type="SUPFAM" id="SSF47413">
    <property type="entry name" value="lambda repressor-like DNA-binding domains"/>
    <property type="match status" value="1"/>
</dbReference>
<dbReference type="PROSITE" id="PS50943">
    <property type="entry name" value="HTH_CROC1"/>
    <property type="match status" value="1"/>
</dbReference>
<keyword evidence="4" id="KW-1185">Reference proteome</keyword>
<dbReference type="RefSeq" id="WP_160901512.1">
    <property type="nucleotide sequence ID" value="NZ_CP102850.1"/>
</dbReference>